<reference evidence="2" key="1">
    <citation type="journal article" date="2019" name="Int. J. Syst. Evol. Microbiol.">
        <title>The Global Catalogue of Microorganisms (GCM) 10K type strain sequencing project: providing services to taxonomists for standard genome sequencing and annotation.</title>
        <authorList>
            <consortium name="The Broad Institute Genomics Platform"/>
            <consortium name="The Broad Institute Genome Sequencing Center for Infectious Disease"/>
            <person name="Wu L."/>
            <person name="Ma J."/>
        </authorList>
    </citation>
    <scope>NUCLEOTIDE SEQUENCE [LARGE SCALE GENOMIC DNA]</scope>
    <source>
        <strain evidence="2">JCM 31920</strain>
    </source>
</reference>
<organism evidence="1 2">
    <name type="scientific">Ravibacter arvi</name>
    <dbReference type="NCBI Taxonomy" id="2051041"/>
    <lineage>
        <taxon>Bacteria</taxon>
        <taxon>Pseudomonadati</taxon>
        <taxon>Bacteroidota</taxon>
        <taxon>Cytophagia</taxon>
        <taxon>Cytophagales</taxon>
        <taxon>Spirosomataceae</taxon>
        <taxon>Ravibacter</taxon>
    </lineage>
</organism>
<evidence type="ECO:0008006" key="3">
    <source>
        <dbReference type="Google" id="ProtNLM"/>
    </source>
</evidence>
<gene>
    <name evidence="1" type="ORF">GCM10023091_37130</name>
</gene>
<proteinExistence type="predicted"/>
<evidence type="ECO:0000313" key="2">
    <source>
        <dbReference type="Proteomes" id="UP001501508"/>
    </source>
</evidence>
<dbReference type="Proteomes" id="UP001501508">
    <property type="component" value="Unassembled WGS sequence"/>
</dbReference>
<accession>A0ABP8M6M0</accession>
<dbReference type="RefSeq" id="WP_345031981.1">
    <property type="nucleotide sequence ID" value="NZ_BAABEY010000033.1"/>
</dbReference>
<dbReference type="EMBL" id="BAABEY010000033">
    <property type="protein sequence ID" value="GAA4445437.1"/>
    <property type="molecule type" value="Genomic_DNA"/>
</dbReference>
<protein>
    <recommendedName>
        <fullName evidence="3">Exo-alpha-sialidase</fullName>
    </recommendedName>
</protein>
<dbReference type="Gene3D" id="2.120.10.10">
    <property type="match status" value="1"/>
</dbReference>
<sequence>MSCNRFSGVVLYLIFLTGITPELPAQEKSLFTIPETVTAQMLMDHKSLEGKNYLAFPALLRLSDEQVLVTFKRGTSHGSDREADCDALVLNTVTNRVTDHFRLGSIPAKKFQLTVPVKTADGTVRLYTDMQNQGQDNKNYREGMHFSVLEKDGRSAQAWKKLPEIGGIEYGYPFDFIVEGKTVYMLAMSFGYRPGSTWSVAVLRSDDGAATWKFVKDITAALGGGPINESSFVRAGNDFLVVCRGYPGQSTRIARFDSRFNLLKVADLTGSDKALSNYIGWPRIFLRDGQVYVLGRIWPNLTGQPSHSKGMENSRLGLIRIDPATLTIKNVSLLDNADGLLPVKDGYYAAPYWQTVGEETWFNTVTYRSLGTADAPDIIRFAFLWEEVK</sequence>
<dbReference type="SUPFAM" id="SSF50939">
    <property type="entry name" value="Sialidases"/>
    <property type="match status" value="1"/>
</dbReference>
<dbReference type="InterPro" id="IPR036278">
    <property type="entry name" value="Sialidase_sf"/>
</dbReference>
<name>A0ABP8M6M0_9BACT</name>
<comment type="caution">
    <text evidence="1">The sequence shown here is derived from an EMBL/GenBank/DDBJ whole genome shotgun (WGS) entry which is preliminary data.</text>
</comment>
<evidence type="ECO:0000313" key="1">
    <source>
        <dbReference type="EMBL" id="GAA4445437.1"/>
    </source>
</evidence>
<keyword evidence="2" id="KW-1185">Reference proteome</keyword>
<dbReference type="CDD" id="cd15482">
    <property type="entry name" value="Sialidase_non-viral"/>
    <property type="match status" value="1"/>
</dbReference>